<organism evidence="3 4">
    <name type="scientific">Nocardia veterana</name>
    <dbReference type="NCBI Taxonomy" id="132249"/>
    <lineage>
        <taxon>Bacteria</taxon>
        <taxon>Bacillati</taxon>
        <taxon>Actinomycetota</taxon>
        <taxon>Actinomycetes</taxon>
        <taxon>Mycobacteriales</taxon>
        <taxon>Nocardiaceae</taxon>
        <taxon>Nocardia</taxon>
    </lineage>
</organism>
<accession>A0A7X6LZ66</accession>
<feature type="domain" description="Glutamine amidotransferase type-2" evidence="2">
    <location>
        <begin position="2"/>
        <end position="251"/>
    </location>
</feature>
<evidence type="ECO:0000313" key="4">
    <source>
        <dbReference type="Proteomes" id="UP000523447"/>
    </source>
</evidence>
<reference evidence="3 4" key="1">
    <citation type="submission" date="2020-04" db="EMBL/GenBank/DDBJ databases">
        <title>MicrobeNet Type strains.</title>
        <authorList>
            <person name="Nicholson A.C."/>
        </authorList>
    </citation>
    <scope>NUCLEOTIDE SEQUENCE [LARGE SCALE GENOMIC DNA]</scope>
    <source>
        <strain evidence="3 4">DSM 44445</strain>
    </source>
</reference>
<dbReference type="Pfam" id="PF13230">
    <property type="entry name" value="GATase_4"/>
    <property type="match status" value="1"/>
</dbReference>
<dbReference type="PROSITE" id="PS51278">
    <property type="entry name" value="GATASE_TYPE_2"/>
    <property type="match status" value="1"/>
</dbReference>
<dbReference type="EMBL" id="JAAXPE010000011">
    <property type="protein sequence ID" value="NKY86560.1"/>
    <property type="molecule type" value="Genomic_DNA"/>
</dbReference>
<dbReference type="InterPro" id="IPR029055">
    <property type="entry name" value="Ntn_hydrolases_N"/>
</dbReference>
<evidence type="ECO:0000313" key="3">
    <source>
        <dbReference type="EMBL" id="NKY86560.1"/>
    </source>
</evidence>
<comment type="caution">
    <text evidence="3">The sequence shown here is derived from an EMBL/GenBank/DDBJ whole genome shotgun (WGS) entry which is preliminary data.</text>
</comment>
<proteinExistence type="predicted"/>
<keyword evidence="4" id="KW-1185">Reference proteome</keyword>
<gene>
    <name evidence="3" type="ORF">HGA07_13080</name>
</gene>
<sequence>MCLLTYYPARVVPDLGALRFGAEANPDGHGFAIVTRGRIITGHGMNADTVIDAFSRTRAEHPDGPALFHSRYATRGAVELSNCHPFRLGGDRRTVLAHNSTLPKRVHPRAFDRRSDTRIAAEDYLPRQPFGPIDTAAGARGLAGWLGPSKLVILTVDPAYAHTAYLFGEHAGLWVGGIWYSNRSYLPPELRWPTRRRTVCGYCLDRDLERTSRYCRTCGWCFDCHSTLSHCTCLPTPTRPSPTAGPASNWT</sequence>
<name>A0A7X6LZ66_9NOCA</name>
<dbReference type="AlphaFoldDB" id="A0A7X6LZ66"/>
<dbReference type="InterPro" id="IPR017932">
    <property type="entry name" value="GATase_2_dom"/>
</dbReference>
<dbReference type="InterPro" id="IPR026869">
    <property type="entry name" value="EgtC-like"/>
</dbReference>
<evidence type="ECO:0000259" key="2">
    <source>
        <dbReference type="PROSITE" id="PS51278"/>
    </source>
</evidence>
<dbReference type="SUPFAM" id="SSF56235">
    <property type="entry name" value="N-terminal nucleophile aminohydrolases (Ntn hydrolases)"/>
    <property type="match status" value="1"/>
</dbReference>
<dbReference type="RefSeq" id="WP_051031478.1">
    <property type="nucleotide sequence ID" value="NZ_CAWPHS010000003.1"/>
</dbReference>
<keyword evidence="1" id="KW-0315">Glutamine amidotransferase</keyword>
<dbReference type="Gene3D" id="3.60.20.10">
    <property type="entry name" value="Glutamine Phosphoribosylpyrophosphate, subunit 1, domain 1"/>
    <property type="match status" value="1"/>
</dbReference>
<evidence type="ECO:0000256" key="1">
    <source>
        <dbReference type="ARBA" id="ARBA00022962"/>
    </source>
</evidence>
<protein>
    <recommendedName>
        <fullName evidence="2">Glutamine amidotransferase type-2 domain-containing protein</fullName>
    </recommendedName>
</protein>
<dbReference type="Proteomes" id="UP000523447">
    <property type="component" value="Unassembled WGS sequence"/>
</dbReference>